<evidence type="ECO:0000256" key="9">
    <source>
        <dbReference type="HAMAP-Rule" id="MF_01140"/>
    </source>
</evidence>
<dbReference type="HAMAP" id="MF_01140">
    <property type="entry name" value="TagU_transferase"/>
    <property type="match status" value="1"/>
</dbReference>
<keyword evidence="12" id="KW-1185">Reference proteome</keyword>
<evidence type="ECO:0000256" key="6">
    <source>
        <dbReference type="ARBA" id="ARBA00022989"/>
    </source>
</evidence>
<dbReference type="Proteomes" id="UP000326671">
    <property type="component" value="Unassembled WGS sequence"/>
</dbReference>
<sequence>MKAKKKRKKGKLWLKVIGILFFLFVAFGGVYAYTVYQSLTTAVDTMHQPIEREKSEKRPEVITLTKKEDPDPFSILLLGVDERQGDSGRSDTMIVLTVNPEMNSIKMLSIPRDTRTEIVGRGAADKINHAYAFGREEMSIATVEHLLDIPIDYFVKVNMEGFKEIVDAVGGIQVMNTLDFSEEGQHFSKGQIHLNGEQALPYVRMRKEDPNGDFGRQERQRQVIQGIITKGASFGSLTRFNEIFEALGKNVRTNLTFDEMLDIQKNYKTAASSVEQLQMTGQTEKIGGIYYVIVPDAEIQKVQTELKTHLEMNKTGQSPAPVPTGG</sequence>
<comment type="similarity">
    <text evidence="1 9">Belongs to the LytR/CpsA/Psr (LCP) family.</text>
</comment>
<feature type="topological domain" description="Extracellular" evidence="9">
    <location>
        <begin position="34"/>
        <end position="326"/>
    </location>
</feature>
<dbReference type="GO" id="GO:0016780">
    <property type="term" value="F:phosphotransferase activity, for other substituted phosphate groups"/>
    <property type="evidence" value="ECO:0007669"/>
    <property type="project" value="UniProtKB-UniRule"/>
</dbReference>
<keyword evidence="2 9" id="KW-1003">Cell membrane</keyword>
<name>A0A5J5H4E7_9BACI</name>
<evidence type="ECO:0000256" key="7">
    <source>
        <dbReference type="ARBA" id="ARBA00023136"/>
    </source>
</evidence>
<dbReference type="EC" id="2.7.8.-" evidence="9"/>
<keyword evidence="7 9" id="KW-0472">Membrane</keyword>
<dbReference type="InterPro" id="IPR004474">
    <property type="entry name" value="LytR_CpsA_psr"/>
</dbReference>
<dbReference type="InterPro" id="IPR050922">
    <property type="entry name" value="LytR/CpsA/Psr_CW_biosynth"/>
</dbReference>
<keyword evidence="3 9" id="KW-0808">Transferase</keyword>
<dbReference type="EMBL" id="VYKL01000041">
    <property type="protein sequence ID" value="KAA9015525.1"/>
    <property type="molecule type" value="Genomic_DNA"/>
</dbReference>
<evidence type="ECO:0000256" key="1">
    <source>
        <dbReference type="ARBA" id="ARBA00006068"/>
    </source>
</evidence>
<comment type="function">
    <text evidence="9">May catalyze the final step in cell wall teichoic acid biosynthesis, the transfer of the anionic cell wall polymers (APs) from their lipid-linked precursor to the cell wall peptidoglycan (PG).</text>
</comment>
<organism evidence="11 12">
    <name type="scientific">Niallia endozanthoxylica</name>
    <dbReference type="NCBI Taxonomy" id="2036016"/>
    <lineage>
        <taxon>Bacteria</taxon>
        <taxon>Bacillati</taxon>
        <taxon>Bacillota</taxon>
        <taxon>Bacilli</taxon>
        <taxon>Bacillales</taxon>
        <taxon>Bacillaceae</taxon>
        <taxon>Niallia</taxon>
    </lineage>
</organism>
<keyword evidence="5 9" id="KW-0735">Signal-anchor</keyword>
<proteinExistence type="inferred from homology"/>
<dbReference type="AlphaFoldDB" id="A0A5J5H4E7"/>
<comment type="pathway">
    <text evidence="9">Cell wall biogenesis.</text>
</comment>
<keyword evidence="6 9" id="KW-1133">Transmembrane helix</keyword>
<gene>
    <name evidence="9" type="primary">tagU</name>
    <name evidence="11" type="ORF">F4V44_22995</name>
</gene>
<protein>
    <recommendedName>
        <fullName evidence="9">Polyisoprenyl-teichoic acid--peptidoglycan teichoic acid transferase TagU</fullName>
        <ecNumber evidence="9">2.7.8.-</ecNumber>
    </recommendedName>
</protein>
<dbReference type="GO" id="GO:0070726">
    <property type="term" value="P:cell wall assembly"/>
    <property type="evidence" value="ECO:0007669"/>
    <property type="project" value="UniProtKB-UniRule"/>
</dbReference>
<evidence type="ECO:0000256" key="2">
    <source>
        <dbReference type="ARBA" id="ARBA00022475"/>
    </source>
</evidence>
<evidence type="ECO:0000313" key="12">
    <source>
        <dbReference type="Proteomes" id="UP000326671"/>
    </source>
</evidence>
<evidence type="ECO:0000259" key="10">
    <source>
        <dbReference type="Pfam" id="PF03816"/>
    </source>
</evidence>
<keyword evidence="8 9" id="KW-0961">Cell wall biogenesis/degradation</keyword>
<feature type="domain" description="Cell envelope-related transcriptional attenuator" evidence="10">
    <location>
        <begin position="89"/>
        <end position="231"/>
    </location>
</feature>
<dbReference type="PANTHER" id="PTHR33392">
    <property type="entry name" value="POLYISOPRENYL-TEICHOIC ACID--PEPTIDOGLYCAN TEICHOIC ACID TRANSFERASE TAGU"/>
    <property type="match status" value="1"/>
</dbReference>
<comment type="subcellular location">
    <subcellularLocation>
        <location evidence="9">Cell membrane</location>
        <topology evidence="9">Single-pass type II membrane protein</topology>
    </subcellularLocation>
</comment>
<feature type="topological domain" description="Cytoplasmic" evidence="9">
    <location>
        <begin position="1"/>
        <end position="12"/>
    </location>
</feature>
<comment type="caution">
    <text evidence="11">The sequence shown here is derived from an EMBL/GenBank/DDBJ whole genome shotgun (WGS) entry which is preliminary data.</text>
</comment>
<reference evidence="11 12" key="1">
    <citation type="submission" date="2019-09" db="EMBL/GenBank/DDBJ databases">
        <title>Whole genome sequences of isolates from the Mars Exploration Rovers.</title>
        <authorList>
            <person name="Seuylemezian A."/>
            <person name="Vaishampayan P."/>
        </authorList>
    </citation>
    <scope>NUCLEOTIDE SEQUENCE [LARGE SCALE GENOMIC DNA]</scope>
    <source>
        <strain evidence="11 12">MER_TA_151</strain>
    </source>
</reference>
<evidence type="ECO:0000256" key="5">
    <source>
        <dbReference type="ARBA" id="ARBA00022968"/>
    </source>
</evidence>
<dbReference type="Pfam" id="PF03816">
    <property type="entry name" value="LytR_cpsA_psr"/>
    <property type="match status" value="1"/>
</dbReference>
<keyword evidence="4 9" id="KW-0812">Transmembrane</keyword>
<evidence type="ECO:0000256" key="3">
    <source>
        <dbReference type="ARBA" id="ARBA00022679"/>
    </source>
</evidence>
<dbReference type="NCBIfam" id="TIGR00350">
    <property type="entry name" value="lytR_cpsA_psr"/>
    <property type="match status" value="1"/>
</dbReference>
<evidence type="ECO:0000313" key="11">
    <source>
        <dbReference type="EMBL" id="KAA9015525.1"/>
    </source>
</evidence>
<dbReference type="GO" id="GO:0005886">
    <property type="term" value="C:plasma membrane"/>
    <property type="evidence" value="ECO:0007669"/>
    <property type="project" value="UniProtKB-SubCell"/>
</dbReference>
<dbReference type="PANTHER" id="PTHR33392:SF6">
    <property type="entry name" value="POLYISOPRENYL-TEICHOIC ACID--PEPTIDOGLYCAN TEICHOIC ACID TRANSFERASE TAGU"/>
    <property type="match status" value="1"/>
</dbReference>
<dbReference type="NCBIfam" id="NF006897">
    <property type="entry name" value="PRK09379.1"/>
    <property type="match status" value="1"/>
</dbReference>
<evidence type="ECO:0000256" key="4">
    <source>
        <dbReference type="ARBA" id="ARBA00022692"/>
    </source>
</evidence>
<accession>A0A5J5H4E7</accession>
<dbReference type="OrthoDB" id="27330at2"/>
<dbReference type="Gene3D" id="3.40.630.190">
    <property type="entry name" value="LCP protein"/>
    <property type="match status" value="1"/>
</dbReference>
<evidence type="ECO:0000256" key="8">
    <source>
        <dbReference type="ARBA" id="ARBA00023316"/>
    </source>
</evidence>
<dbReference type="RefSeq" id="WP_150442355.1">
    <property type="nucleotide sequence ID" value="NZ_VYKL01000041.1"/>
</dbReference>
<dbReference type="InterPro" id="IPR023734">
    <property type="entry name" value="TagU"/>
</dbReference>